<dbReference type="PANTHER" id="PTHR37038:SF12">
    <property type="entry name" value="TRANSCRIPTIONAL REGULATOR"/>
    <property type="match status" value="1"/>
</dbReference>
<dbReference type="PANTHER" id="PTHR37038">
    <property type="entry name" value="TRANSCRIPTIONAL REGULATOR-RELATED"/>
    <property type="match status" value="1"/>
</dbReference>
<dbReference type="InterPro" id="IPR010982">
    <property type="entry name" value="Lambda_DNA-bd_dom_sf"/>
</dbReference>
<proteinExistence type="predicted"/>
<dbReference type="InterPro" id="IPR010057">
    <property type="entry name" value="Transcription_activator_Rgg_C"/>
</dbReference>
<accession>A0ABQ4KJ75</accession>
<reference evidence="2 3" key="1">
    <citation type="submission" date="2021-03" db="EMBL/GenBank/DDBJ databases">
        <title>Antimicrobial resistance genes in bacteria isolated from Japanese honey, and their potential for conferring macrolide and lincosamide resistance in the American foulbrood pathogen Paenibacillus larvae.</title>
        <authorList>
            <person name="Okamoto M."/>
            <person name="Kumagai M."/>
            <person name="Kanamori H."/>
            <person name="Takamatsu D."/>
        </authorList>
    </citation>
    <scope>NUCLEOTIDE SEQUENCE [LARGE SCALE GENOMIC DNA]</scope>
    <source>
        <strain evidence="2 3">J8TS2</strain>
    </source>
</reference>
<dbReference type="PROSITE" id="PS50943">
    <property type="entry name" value="HTH_CROC1"/>
    <property type="match status" value="1"/>
</dbReference>
<keyword evidence="3" id="KW-1185">Reference proteome</keyword>
<evidence type="ECO:0000313" key="3">
    <source>
        <dbReference type="Proteomes" id="UP000679950"/>
    </source>
</evidence>
<dbReference type="SMART" id="SM00530">
    <property type="entry name" value="HTH_XRE"/>
    <property type="match status" value="1"/>
</dbReference>
<dbReference type="InterPro" id="IPR053163">
    <property type="entry name" value="HTH-type_regulator_Rgg"/>
</dbReference>
<dbReference type="Pfam" id="PF01381">
    <property type="entry name" value="HTH_3"/>
    <property type="match status" value="1"/>
</dbReference>
<evidence type="ECO:0000259" key="1">
    <source>
        <dbReference type="PROSITE" id="PS50943"/>
    </source>
</evidence>
<dbReference type="EMBL" id="BORB01000017">
    <property type="protein sequence ID" value="GIN58008.1"/>
    <property type="molecule type" value="Genomic_DNA"/>
</dbReference>
<gene>
    <name evidence="2" type="primary">rgg</name>
    <name evidence="2" type="ORF">J8TS2_23270</name>
</gene>
<dbReference type="NCBIfam" id="TIGR01716">
    <property type="entry name" value="RGG_Cterm"/>
    <property type="match status" value="1"/>
</dbReference>
<protein>
    <submittedName>
        <fullName evidence="2">XRE family transcriptional regulator</fullName>
    </submittedName>
</protein>
<feature type="domain" description="HTH cro/C1-type" evidence="1">
    <location>
        <begin position="8"/>
        <end position="61"/>
    </location>
</feature>
<name>A0ABQ4KJ75_9BACI</name>
<sequence>MNEYGKTIRKIREEKGYTMQQLSDGILSISFLSKFERGNSNISISYFFQILERLSLSYDEFLFVHNDFKLDNFETFFDKAEQAYVNHNLSKLQTLKEVQIDKWRTTKIAAYRCNTLVLDVLICILRDEFIDAEKEAIEFLFDYLFQVEVWGYYELRLYNTTMFLMPPEMVLTLSETAVEKSVYLRKLAKVNQIIIYVLLNTLTYLIRHNKYLKEYEFFLDYLGNIPIPEKDLLSRNHLLYLQGIYEVKIGNKEKGIEVVNKAISMFRELGSTGLVTERENFLLIILNDTKPK</sequence>
<dbReference type="RefSeq" id="WP_212966385.1">
    <property type="nucleotide sequence ID" value="NZ_BORB01000017.1"/>
</dbReference>
<dbReference type="InterPro" id="IPR011990">
    <property type="entry name" value="TPR-like_helical_dom_sf"/>
</dbReference>
<dbReference type="Proteomes" id="UP000679950">
    <property type="component" value="Unassembled WGS sequence"/>
</dbReference>
<dbReference type="InterPro" id="IPR001387">
    <property type="entry name" value="Cro/C1-type_HTH"/>
</dbReference>
<dbReference type="CDD" id="cd00093">
    <property type="entry name" value="HTH_XRE"/>
    <property type="match status" value="1"/>
</dbReference>
<dbReference type="Gene3D" id="1.25.40.10">
    <property type="entry name" value="Tetratricopeptide repeat domain"/>
    <property type="match status" value="1"/>
</dbReference>
<dbReference type="Pfam" id="PF21259">
    <property type="entry name" value="Rgg_C"/>
    <property type="match status" value="1"/>
</dbReference>
<evidence type="ECO:0000313" key="2">
    <source>
        <dbReference type="EMBL" id="GIN58008.1"/>
    </source>
</evidence>
<dbReference type="SUPFAM" id="SSF47413">
    <property type="entry name" value="lambda repressor-like DNA-binding domains"/>
    <property type="match status" value="1"/>
</dbReference>
<organism evidence="2 3">
    <name type="scientific">Lederbergia ruris</name>
    <dbReference type="NCBI Taxonomy" id="217495"/>
    <lineage>
        <taxon>Bacteria</taxon>
        <taxon>Bacillati</taxon>
        <taxon>Bacillota</taxon>
        <taxon>Bacilli</taxon>
        <taxon>Bacillales</taxon>
        <taxon>Bacillaceae</taxon>
        <taxon>Lederbergia</taxon>
    </lineage>
</organism>
<comment type="caution">
    <text evidence="2">The sequence shown here is derived from an EMBL/GenBank/DDBJ whole genome shotgun (WGS) entry which is preliminary data.</text>
</comment>